<dbReference type="EMBL" id="KC292026">
    <property type="protein sequence ID" value="AGM11447.1"/>
    <property type="molecule type" value="Genomic_DNA"/>
</dbReference>
<dbReference type="GeneID" id="16194029"/>
<organism evidence="1 2">
    <name type="scientific">Halogranum tailed virus 1</name>
    <dbReference type="NCBI Taxonomy" id="1273749"/>
    <lineage>
        <taxon>Viruses</taxon>
        <taxon>Duplodnaviria</taxon>
        <taxon>Heunggongvirae</taxon>
        <taxon>Uroviricota</taxon>
        <taxon>Caudoviricetes</taxon>
        <taxon>Thumleimavirales</taxon>
        <taxon>Halomagnusviridae</taxon>
        <taxon>Hagravirus</taxon>
        <taxon>Hagravirus capitaneum</taxon>
        <taxon>Hagravirus HGTV1</taxon>
    </lineage>
</organism>
<accession>R4TL96</accession>
<gene>
    <name evidence="1" type="primary">150</name>
    <name evidence="1" type="ORF">HGTV1_150</name>
</gene>
<protein>
    <submittedName>
        <fullName evidence="1">Uncharacterized protein</fullName>
    </submittedName>
</protein>
<evidence type="ECO:0000313" key="2">
    <source>
        <dbReference type="Proteomes" id="UP000202786"/>
    </source>
</evidence>
<dbReference type="RefSeq" id="YP_008059325.1">
    <property type="nucleotide sequence ID" value="NC_021328.1"/>
</dbReference>
<keyword evidence="2" id="KW-1185">Reference proteome</keyword>
<dbReference type="Proteomes" id="UP000202786">
    <property type="component" value="Segment"/>
</dbReference>
<proteinExistence type="predicted"/>
<evidence type="ECO:0000313" key="1">
    <source>
        <dbReference type="EMBL" id="AGM11447.1"/>
    </source>
</evidence>
<sequence>MTVTNYDSEDSQHYIETIRDNSHYTFVFNERGDSGAVLKSVMVDGFSLSPSEGRTNAEALGEARRRLLAEVEHIEDVYVPSRATVVLDDE</sequence>
<name>R4TL96_9CAUD</name>
<dbReference type="KEGG" id="vg:16194029"/>
<reference evidence="1 2" key="1">
    <citation type="submission" date="2012-12" db="EMBL/GenBank/DDBJ databases">
        <authorList>
            <person name="Sencilo A."/>
            <person name="Jacobs-Sera D."/>
            <person name="Russell D.A."/>
            <person name="Ko C."/>
            <person name="Atanasova N."/>
            <person name="Osterlund E."/>
            <person name="Oksanen H.M."/>
            <person name="Bamford D.H."/>
            <person name="Hatfull G.F."/>
            <person name="Roine E."/>
            <person name="Hendrix R.W."/>
        </authorList>
    </citation>
    <scope>NUCLEOTIDE SEQUENCE [LARGE SCALE GENOMIC DNA]</scope>
</reference>